<proteinExistence type="predicted"/>
<evidence type="ECO:0000313" key="11">
    <source>
        <dbReference type="Proteomes" id="UP000249005"/>
    </source>
</evidence>
<dbReference type="PANTHER" id="PTHR11669:SF8">
    <property type="entry name" value="DNA POLYMERASE III SUBUNIT DELTA"/>
    <property type="match status" value="1"/>
</dbReference>
<dbReference type="GO" id="GO:0008408">
    <property type="term" value="F:3'-5' exonuclease activity"/>
    <property type="evidence" value="ECO:0007669"/>
    <property type="project" value="InterPro"/>
</dbReference>
<protein>
    <recommendedName>
        <fullName evidence="2">DNA polymerase III subunit delta'</fullName>
        <ecNumber evidence="1">2.7.7.7</ecNumber>
    </recommendedName>
</protein>
<evidence type="ECO:0000259" key="8">
    <source>
        <dbReference type="Pfam" id="PF09115"/>
    </source>
</evidence>
<sequence>MIWYPWLTPAYRQLVAQYTSERRHHALLLQSVPGCGDESLIQALGYWLMCENPQGEKTCGVCHSCHMMKAETHPDWHVVEPEKGKATIGVEAVRQLTETLYNMSQQGGSKVAWIRGAERLSEAAANALLKTLEEPPKQTYFLLSCPDSAPLLPTVRSRCLHWQLSCPDEAFGIEWLRRQGNVPSEVNVLRTALRLSNGAPPVAQAMLASGDWAARAELCKELALSFERRDLLALLPLLNQDNAEERIHWAVSLLLDVMKQQQGASAFVVNQDALEAIQRLSAIMSPLLINLTVQRWLDCRYQLMTVAGINRELLLTNMLSQTEREAA</sequence>
<dbReference type="EC" id="2.7.7.7" evidence="1"/>
<dbReference type="GO" id="GO:0009360">
    <property type="term" value="C:DNA polymerase III complex"/>
    <property type="evidence" value="ECO:0007669"/>
    <property type="project" value="InterPro"/>
</dbReference>
<dbReference type="Gene3D" id="1.10.8.10">
    <property type="entry name" value="DNA helicase RuvA subunit, C-terminal domain"/>
    <property type="match status" value="1"/>
</dbReference>
<keyword evidence="4 10" id="KW-0548">Nucleotidyltransferase</keyword>
<evidence type="ECO:0000256" key="4">
    <source>
        <dbReference type="ARBA" id="ARBA00022695"/>
    </source>
</evidence>
<dbReference type="SUPFAM" id="SSF52540">
    <property type="entry name" value="P-loop containing nucleoside triphosphate hydrolases"/>
    <property type="match status" value="1"/>
</dbReference>
<dbReference type="PANTHER" id="PTHR11669">
    <property type="entry name" value="REPLICATION FACTOR C / DNA POLYMERASE III GAMMA-TAU SUBUNIT"/>
    <property type="match status" value="1"/>
</dbReference>
<name>A0A2X4V2G8_9GAMM</name>
<dbReference type="NCBIfam" id="TIGR00678">
    <property type="entry name" value="holB"/>
    <property type="match status" value="1"/>
</dbReference>
<dbReference type="InterPro" id="IPR050238">
    <property type="entry name" value="DNA_Rep/Repair_Clamp_Loader"/>
</dbReference>
<evidence type="ECO:0000256" key="1">
    <source>
        <dbReference type="ARBA" id="ARBA00012417"/>
    </source>
</evidence>
<evidence type="ECO:0000259" key="9">
    <source>
        <dbReference type="Pfam" id="PF21500"/>
    </source>
</evidence>
<dbReference type="GO" id="GO:0003677">
    <property type="term" value="F:DNA binding"/>
    <property type="evidence" value="ECO:0007669"/>
    <property type="project" value="InterPro"/>
</dbReference>
<dbReference type="Pfam" id="PF21500">
    <property type="entry name" value="HolB_lid"/>
    <property type="match status" value="1"/>
</dbReference>
<dbReference type="Pfam" id="PF13177">
    <property type="entry name" value="DNA_pol3_delta2"/>
    <property type="match status" value="1"/>
</dbReference>
<comment type="catalytic activity">
    <reaction evidence="7">
        <text>DNA(n) + a 2'-deoxyribonucleoside 5'-triphosphate = DNA(n+1) + diphosphate</text>
        <dbReference type="Rhea" id="RHEA:22508"/>
        <dbReference type="Rhea" id="RHEA-COMP:17339"/>
        <dbReference type="Rhea" id="RHEA-COMP:17340"/>
        <dbReference type="ChEBI" id="CHEBI:33019"/>
        <dbReference type="ChEBI" id="CHEBI:61560"/>
        <dbReference type="ChEBI" id="CHEBI:173112"/>
        <dbReference type="EC" id="2.7.7.7"/>
    </reaction>
</comment>
<dbReference type="InterPro" id="IPR015199">
    <property type="entry name" value="DNA_pol_III_delta_C"/>
</dbReference>
<gene>
    <name evidence="10" type="primary">holB</name>
    <name evidence="10" type="ORF">NCTC12151_01917</name>
</gene>
<dbReference type="Pfam" id="PF09115">
    <property type="entry name" value="DNApol3-delta_C"/>
    <property type="match status" value="1"/>
</dbReference>
<evidence type="ECO:0000256" key="6">
    <source>
        <dbReference type="ARBA" id="ARBA00022932"/>
    </source>
</evidence>
<dbReference type="RefSeq" id="WP_111740431.1">
    <property type="nucleotide sequence ID" value="NZ_LR698987.1"/>
</dbReference>
<dbReference type="AlphaFoldDB" id="A0A2X4V2G8"/>
<reference evidence="10 11" key="1">
    <citation type="submission" date="2018-06" db="EMBL/GenBank/DDBJ databases">
        <authorList>
            <consortium name="Pathogen Informatics"/>
            <person name="Doyle S."/>
        </authorList>
    </citation>
    <scope>NUCLEOTIDE SEQUENCE [LARGE SCALE GENOMIC DNA]</scope>
    <source>
        <strain evidence="10 11">NCTC12151</strain>
    </source>
</reference>
<keyword evidence="5" id="KW-0235">DNA replication</keyword>
<dbReference type="GO" id="GO:0003887">
    <property type="term" value="F:DNA-directed DNA polymerase activity"/>
    <property type="evidence" value="ECO:0007669"/>
    <property type="project" value="UniProtKB-KW"/>
</dbReference>
<dbReference type="InterPro" id="IPR008921">
    <property type="entry name" value="DNA_pol3_clamp-load_cplx_C"/>
</dbReference>
<keyword evidence="11" id="KW-1185">Reference proteome</keyword>
<evidence type="ECO:0000313" key="10">
    <source>
        <dbReference type="EMBL" id="SQI41042.1"/>
    </source>
</evidence>
<dbReference type="InterPro" id="IPR048731">
    <property type="entry name" value="HolB_lid-gammaproteobact"/>
</dbReference>
<dbReference type="GO" id="GO:0006261">
    <property type="term" value="P:DNA-templated DNA replication"/>
    <property type="evidence" value="ECO:0007669"/>
    <property type="project" value="TreeGrafter"/>
</dbReference>
<dbReference type="KEGG" id="lri:NCTC12151_01917"/>
<evidence type="ECO:0000256" key="3">
    <source>
        <dbReference type="ARBA" id="ARBA00022679"/>
    </source>
</evidence>
<keyword evidence="3 10" id="KW-0808">Transferase</keyword>
<accession>A0A2X4V2G8</accession>
<dbReference type="Proteomes" id="UP000249005">
    <property type="component" value="Chromosome 1"/>
</dbReference>
<dbReference type="InterPro" id="IPR027417">
    <property type="entry name" value="P-loop_NTPase"/>
</dbReference>
<dbReference type="EMBL" id="LS483470">
    <property type="protein sequence ID" value="SQI41042.1"/>
    <property type="molecule type" value="Genomic_DNA"/>
</dbReference>
<organism evidence="10 11">
    <name type="scientific">Leminorella richardii</name>
    <dbReference type="NCBI Taxonomy" id="158841"/>
    <lineage>
        <taxon>Bacteria</taxon>
        <taxon>Pseudomonadati</taxon>
        <taxon>Pseudomonadota</taxon>
        <taxon>Gammaproteobacteria</taxon>
        <taxon>Enterobacterales</taxon>
        <taxon>Budviciaceae</taxon>
        <taxon>Leminorella</taxon>
    </lineage>
</organism>
<feature type="domain" description="DNA polymerase III delta subunit C-terminal" evidence="8">
    <location>
        <begin position="211"/>
        <end position="322"/>
    </location>
</feature>
<dbReference type="InterPro" id="IPR004622">
    <property type="entry name" value="DNA_pol_HolB"/>
</dbReference>
<feature type="domain" description="DNA polymerase III subunit delta' AAA+ ATPase lid" evidence="9">
    <location>
        <begin position="167"/>
        <end position="207"/>
    </location>
</feature>
<evidence type="ECO:0000256" key="7">
    <source>
        <dbReference type="ARBA" id="ARBA00049244"/>
    </source>
</evidence>
<dbReference type="OrthoDB" id="9811073at2"/>
<dbReference type="Gene3D" id="3.40.50.300">
    <property type="entry name" value="P-loop containing nucleotide triphosphate hydrolases"/>
    <property type="match status" value="1"/>
</dbReference>
<dbReference type="SUPFAM" id="SSF48019">
    <property type="entry name" value="post-AAA+ oligomerization domain-like"/>
    <property type="match status" value="1"/>
</dbReference>
<evidence type="ECO:0000256" key="5">
    <source>
        <dbReference type="ARBA" id="ARBA00022705"/>
    </source>
</evidence>
<keyword evidence="6" id="KW-0239">DNA-directed DNA polymerase</keyword>
<evidence type="ECO:0000256" key="2">
    <source>
        <dbReference type="ARBA" id="ARBA00014363"/>
    </source>
</evidence>
<dbReference type="Gene3D" id="1.20.272.10">
    <property type="match status" value="1"/>
</dbReference>